<proteinExistence type="predicted"/>
<dbReference type="EMBL" id="JABFTP020000021">
    <property type="protein sequence ID" value="KAL3269249.1"/>
    <property type="molecule type" value="Genomic_DNA"/>
</dbReference>
<keyword evidence="2" id="KW-1185">Reference proteome</keyword>
<dbReference type="AlphaFoldDB" id="A0ABD2MS67"/>
<name>A0ABD2MS67_9CUCU</name>
<accession>A0ABD2MS67</accession>
<comment type="caution">
    <text evidence="1">The sequence shown here is derived from an EMBL/GenBank/DDBJ whole genome shotgun (WGS) entry which is preliminary data.</text>
</comment>
<evidence type="ECO:0000313" key="2">
    <source>
        <dbReference type="Proteomes" id="UP001516400"/>
    </source>
</evidence>
<reference evidence="1 2" key="1">
    <citation type="journal article" date="2021" name="BMC Biol.">
        <title>Horizontally acquired antibacterial genes associated with adaptive radiation of ladybird beetles.</title>
        <authorList>
            <person name="Li H.S."/>
            <person name="Tang X.F."/>
            <person name="Huang Y.H."/>
            <person name="Xu Z.Y."/>
            <person name="Chen M.L."/>
            <person name="Du X.Y."/>
            <person name="Qiu B.Y."/>
            <person name="Chen P.T."/>
            <person name="Zhang W."/>
            <person name="Slipinski A."/>
            <person name="Escalona H.E."/>
            <person name="Waterhouse R.M."/>
            <person name="Zwick A."/>
            <person name="Pang H."/>
        </authorList>
    </citation>
    <scope>NUCLEOTIDE SEQUENCE [LARGE SCALE GENOMIC DNA]</scope>
    <source>
        <strain evidence="1">SYSU2018</strain>
    </source>
</reference>
<gene>
    <name evidence="1" type="ORF">HHI36_008329</name>
</gene>
<organism evidence="1 2">
    <name type="scientific">Cryptolaemus montrouzieri</name>
    <dbReference type="NCBI Taxonomy" id="559131"/>
    <lineage>
        <taxon>Eukaryota</taxon>
        <taxon>Metazoa</taxon>
        <taxon>Ecdysozoa</taxon>
        <taxon>Arthropoda</taxon>
        <taxon>Hexapoda</taxon>
        <taxon>Insecta</taxon>
        <taxon>Pterygota</taxon>
        <taxon>Neoptera</taxon>
        <taxon>Endopterygota</taxon>
        <taxon>Coleoptera</taxon>
        <taxon>Polyphaga</taxon>
        <taxon>Cucujiformia</taxon>
        <taxon>Coccinelloidea</taxon>
        <taxon>Coccinellidae</taxon>
        <taxon>Scymninae</taxon>
        <taxon>Scymnini</taxon>
        <taxon>Cryptolaemus</taxon>
    </lineage>
</organism>
<sequence>ENFIISYRFSFTGQDKTSLPSFLIRIDELCKSRTISKDELFSSASDIFSGCALLWFRTVKDLVYNWDALVTLLKKEYLPADYKDKVWEKKFHRQRVILARLLEKEINNPPSIPRRDPKYSFDSEQQIIKATFDKITEFLDQFSEGKEENSCFIRIMNYITHISDRVDRIVIPDDTSEYITKFKSEAHASATEFEALLHEKVSKVTDADHSTLKHHPSVAILNDLTRRISLFSIDSDAKKSVPVYKWNISFNGQDKTNLPSFLIRIDELCKSRNISKDELFSSASDILTGCALF</sequence>
<protein>
    <recommendedName>
        <fullName evidence="3">Retrotransposon gag domain-containing protein</fullName>
    </recommendedName>
</protein>
<feature type="non-terminal residue" evidence="1">
    <location>
        <position position="1"/>
    </location>
</feature>
<dbReference type="Proteomes" id="UP001516400">
    <property type="component" value="Unassembled WGS sequence"/>
</dbReference>
<evidence type="ECO:0000313" key="1">
    <source>
        <dbReference type="EMBL" id="KAL3269249.1"/>
    </source>
</evidence>
<evidence type="ECO:0008006" key="3">
    <source>
        <dbReference type="Google" id="ProtNLM"/>
    </source>
</evidence>